<sequence length="76" mass="8248">MIVASIIASAVLIALLEAPALWRKQSWKELWTVCVLLTAGAFLSVAQALHLPIPNPVGWITIIFKPASEVVTRLLS</sequence>
<evidence type="ECO:0000313" key="3">
    <source>
        <dbReference type="Proteomes" id="UP000639396"/>
    </source>
</evidence>
<dbReference type="RefSeq" id="WP_190932061.1">
    <property type="nucleotide sequence ID" value="NZ_JACXJA010000059.1"/>
</dbReference>
<feature type="transmembrane region" description="Helical" evidence="1">
    <location>
        <begin position="30"/>
        <end position="49"/>
    </location>
</feature>
<protein>
    <submittedName>
        <fullName evidence="2">Uncharacterized protein</fullName>
    </submittedName>
</protein>
<keyword evidence="1" id="KW-1133">Transmembrane helix</keyword>
<evidence type="ECO:0000256" key="1">
    <source>
        <dbReference type="SAM" id="Phobius"/>
    </source>
</evidence>
<gene>
    <name evidence="2" type="ORF">IDH45_31170</name>
</gene>
<dbReference type="Proteomes" id="UP000639396">
    <property type="component" value="Unassembled WGS sequence"/>
</dbReference>
<evidence type="ECO:0000313" key="2">
    <source>
        <dbReference type="EMBL" id="MBD2866443.1"/>
    </source>
</evidence>
<keyword evidence="1" id="KW-0812">Transmembrane</keyword>
<dbReference type="AlphaFoldDB" id="A0A927CE76"/>
<comment type="caution">
    <text evidence="2">The sequence shown here is derived from an EMBL/GenBank/DDBJ whole genome shotgun (WGS) entry which is preliminary data.</text>
</comment>
<organism evidence="2 3">
    <name type="scientific">Paenibacillus oceani</name>
    <dbReference type="NCBI Taxonomy" id="2772510"/>
    <lineage>
        <taxon>Bacteria</taxon>
        <taxon>Bacillati</taxon>
        <taxon>Bacillota</taxon>
        <taxon>Bacilli</taxon>
        <taxon>Bacillales</taxon>
        <taxon>Paenibacillaceae</taxon>
        <taxon>Paenibacillus</taxon>
    </lineage>
</organism>
<proteinExistence type="predicted"/>
<reference evidence="2" key="1">
    <citation type="submission" date="2020-09" db="EMBL/GenBank/DDBJ databases">
        <title>A novel bacterium of genus Paenibacillus, isolated from South China Sea.</title>
        <authorList>
            <person name="Huang H."/>
            <person name="Mo K."/>
            <person name="Hu Y."/>
        </authorList>
    </citation>
    <scope>NUCLEOTIDE SEQUENCE</scope>
    <source>
        <strain evidence="2">IB182363</strain>
    </source>
</reference>
<accession>A0A927CE76</accession>
<dbReference type="EMBL" id="JACXJA010000059">
    <property type="protein sequence ID" value="MBD2866443.1"/>
    <property type="molecule type" value="Genomic_DNA"/>
</dbReference>
<keyword evidence="1" id="KW-0472">Membrane</keyword>
<keyword evidence="3" id="KW-1185">Reference proteome</keyword>
<name>A0A927CE76_9BACL</name>